<feature type="transmembrane region" description="Helical" evidence="5">
    <location>
        <begin position="187"/>
        <end position="212"/>
    </location>
</feature>
<protein>
    <submittedName>
        <fullName evidence="7">Glycerophosphoinositol permease 1</fullName>
    </submittedName>
</protein>
<evidence type="ECO:0000256" key="5">
    <source>
        <dbReference type="SAM" id="Phobius"/>
    </source>
</evidence>
<dbReference type="STRING" id="1213857.A0A484FAX3"/>
<feature type="transmembrane region" description="Helical" evidence="5">
    <location>
        <begin position="92"/>
        <end position="111"/>
    </location>
</feature>
<dbReference type="AlphaFoldDB" id="A0A484FAX3"/>
<dbReference type="Proteomes" id="UP000014480">
    <property type="component" value="Unassembled WGS sequence"/>
</dbReference>
<proteinExistence type="predicted"/>
<feature type="transmembrane region" description="Helical" evidence="5">
    <location>
        <begin position="64"/>
        <end position="80"/>
    </location>
</feature>
<dbReference type="InterPro" id="IPR005829">
    <property type="entry name" value="Sugar_transporter_CS"/>
</dbReference>
<comment type="caution">
    <text evidence="7">The sequence shown here is derived from an EMBL/GenBank/DDBJ whole genome shotgun (WGS) entry which is preliminary data.</text>
</comment>
<dbReference type="EMBL" id="AMCV02000055">
    <property type="protein sequence ID" value="TDZ14207.1"/>
    <property type="molecule type" value="Genomic_DNA"/>
</dbReference>
<evidence type="ECO:0000259" key="6">
    <source>
        <dbReference type="PROSITE" id="PS50850"/>
    </source>
</evidence>
<sequence length="523" mass="56847">MSPEPVPHDAGDSTAIKDEKGLGTLQNRQDVGIMAEEPEKAYYSTLSVWLMVLFSGLAIGSDGYNAAVIGNVELLLAILYPEELTSTIYQRLSNAFLIGMIVGMVGFGVVTDQLGRKTGAVATTILLVLGIALSTASSGSNPTGMFWMMIIARGIAGVGAGGEYPVSGAGAAEATDEDAKYRKRRGFMFAMLADLSASLGYIWGALVPLLLLLCVGQQVSKYDIVWRTSFALGMAPPLLIFWFRMRMAVSTAYRKSAMRKQRTPYWLALKRYWRPLVGAASTWFLYNWISIPFGIFSSTIMSRANAGDSLVKTLGWGVVINCFYVPGPFIGGYLSDKIGRRQTMSLGFTLQAILGFVLGGAMFPIQNIFPLFVVLYGIFLTLGEVGPGSTVVLTASECFPTSIRGQMMGFISAFSKAGAAIGTQVFTAILNSYTDNPSKGNQLIRLQLRLNCNKCESFNQYTDAMDHGHGTACIQCTLLYRLVPNVQVKGLVIGLTLGVDLKSPWPFHFPEGQTEFTCYYMSM</sequence>
<dbReference type="Gene3D" id="1.20.1250.20">
    <property type="entry name" value="MFS general substrate transporter like domains"/>
    <property type="match status" value="1"/>
</dbReference>
<dbReference type="OrthoDB" id="2153661at2759"/>
<evidence type="ECO:0000256" key="3">
    <source>
        <dbReference type="ARBA" id="ARBA00022989"/>
    </source>
</evidence>
<keyword evidence="2 5" id="KW-0812">Transmembrane</keyword>
<evidence type="ECO:0000256" key="2">
    <source>
        <dbReference type="ARBA" id="ARBA00022692"/>
    </source>
</evidence>
<evidence type="ECO:0000313" key="7">
    <source>
        <dbReference type="EMBL" id="TDZ14207.1"/>
    </source>
</evidence>
<organism evidence="7 8">
    <name type="scientific">Colletotrichum orbiculare (strain 104-T / ATCC 96160 / CBS 514.97 / LARS 414 / MAFF 240422)</name>
    <name type="common">Cucumber anthracnose fungus</name>
    <name type="synonym">Colletotrichum lagenarium</name>
    <dbReference type="NCBI Taxonomy" id="1213857"/>
    <lineage>
        <taxon>Eukaryota</taxon>
        <taxon>Fungi</taxon>
        <taxon>Dikarya</taxon>
        <taxon>Ascomycota</taxon>
        <taxon>Pezizomycotina</taxon>
        <taxon>Sordariomycetes</taxon>
        <taxon>Hypocreomycetidae</taxon>
        <taxon>Glomerellales</taxon>
        <taxon>Glomerellaceae</taxon>
        <taxon>Colletotrichum</taxon>
        <taxon>Colletotrichum orbiculare species complex</taxon>
    </lineage>
</organism>
<keyword evidence="3 5" id="KW-1133">Transmembrane helix</keyword>
<reference evidence="8" key="1">
    <citation type="journal article" date="2013" name="New Phytol.">
        <title>Comparative genomic and transcriptomic analyses reveal the hemibiotrophic stage shift of Colletotrichum fungi.</title>
        <authorList>
            <person name="Gan P."/>
            <person name="Ikeda K."/>
            <person name="Irieda H."/>
            <person name="Narusaka M."/>
            <person name="O'Connell R.J."/>
            <person name="Narusaka Y."/>
            <person name="Takano Y."/>
            <person name="Kubo Y."/>
            <person name="Shirasu K."/>
        </authorList>
    </citation>
    <scope>NUCLEOTIDE SEQUENCE [LARGE SCALE GENOMIC DNA]</scope>
    <source>
        <strain evidence="8">104-T / ATCC 96160 / CBS 514.97 / LARS 414 / MAFF 240422</strain>
    </source>
</reference>
<feature type="transmembrane region" description="Helical" evidence="5">
    <location>
        <begin position="371"/>
        <end position="395"/>
    </location>
</feature>
<evidence type="ECO:0000256" key="1">
    <source>
        <dbReference type="ARBA" id="ARBA00004141"/>
    </source>
</evidence>
<keyword evidence="4 5" id="KW-0472">Membrane</keyword>
<dbReference type="PROSITE" id="PS00216">
    <property type="entry name" value="SUGAR_TRANSPORT_1"/>
    <property type="match status" value="1"/>
</dbReference>
<feature type="transmembrane region" description="Helical" evidence="5">
    <location>
        <begin position="407"/>
        <end position="430"/>
    </location>
</feature>
<feature type="transmembrane region" description="Helical" evidence="5">
    <location>
        <begin position="118"/>
        <end position="139"/>
    </location>
</feature>
<accession>A0A484FAX3</accession>
<feature type="domain" description="Major facilitator superfamily (MFS) profile" evidence="6">
    <location>
        <begin position="51"/>
        <end position="502"/>
    </location>
</feature>
<dbReference type="InterPro" id="IPR011701">
    <property type="entry name" value="MFS"/>
</dbReference>
<dbReference type="InterPro" id="IPR020846">
    <property type="entry name" value="MFS_dom"/>
</dbReference>
<feature type="transmembrane region" description="Helical" evidence="5">
    <location>
        <begin position="346"/>
        <end position="365"/>
    </location>
</feature>
<dbReference type="GO" id="GO:0046943">
    <property type="term" value="F:carboxylic acid transmembrane transporter activity"/>
    <property type="evidence" value="ECO:0007669"/>
    <property type="project" value="TreeGrafter"/>
</dbReference>
<feature type="transmembrane region" description="Helical" evidence="5">
    <location>
        <begin position="313"/>
        <end position="334"/>
    </location>
</feature>
<feature type="transmembrane region" description="Helical" evidence="5">
    <location>
        <begin position="276"/>
        <end position="301"/>
    </location>
</feature>
<dbReference type="PANTHER" id="PTHR23508">
    <property type="entry name" value="CARBOXYLIC ACID TRANSPORTER PROTEIN HOMOLOG"/>
    <property type="match status" value="1"/>
</dbReference>
<feature type="transmembrane region" description="Helical" evidence="5">
    <location>
        <begin position="224"/>
        <end position="245"/>
    </location>
</feature>
<dbReference type="InterPro" id="IPR036259">
    <property type="entry name" value="MFS_trans_sf"/>
</dbReference>
<dbReference type="SUPFAM" id="SSF103473">
    <property type="entry name" value="MFS general substrate transporter"/>
    <property type="match status" value="1"/>
</dbReference>
<dbReference type="GO" id="GO:0005886">
    <property type="term" value="C:plasma membrane"/>
    <property type="evidence" value="ECO:0007669"/>
    <property type="project" value="TreeGrafter"/>
</dbReference>
<reference evidence="8" key="2">
    <citation type="journal article" date="2019" name="Mol. Plant Microbe Interact.">
        <title>Genome sequence resources for four phytopathogenic fungi from the Colletotrichum orbiculare species complex.</title>
        <authorList>
            <person name="Gan P."/>
            <person name="Tsushima A."/>
            <person name="Narusaka M."/>
            <person name="Narusaka Y."/>
            <person name="Takano Y."/>
            <person name="Kubo Y."/>
            <person name="Shirasu K."/>
        </authorList>
    </citation>
    <scope>GENOME REANNOTATION</scope>
    <source>
        <strain evidence="8">104-T / ATCC 96160 / CBS 514.97 / LARS 414 / MAFF 240422</strain>
    </source>
</reference>
<keyword evidence="8" id="KW-1185">Reference proteome</keyword>
<gene>
    <name evidence="7" type="primary">GIT1</name>
    <name evidence="7" type="ORF">Cob_v012864</name>
</gene>
<evidence type="ECO:0000256" key="4">
    <source>
        <dbReference type="ARBA" id="ARBA00023136"/>
    </source>
</evidence>
<comment type="subcellular location">
    <subcellularLocation>
        <location evidence="1">Membrane</location>
        <topology evidence="1">Multi-pass membrane protein</topology>
    </subcellularLocation>
</comment>
<evidence type="ECO:0000313" key="8">
    <source>
        <dbReference type="Proteomes" id="UP000014480"/>
    </source>
</evidence>
<dbReference type="Pfam" id="PF07690">
    <property type="entry name" value="MFS_1"/>
    <property type="match status" value="1"/>
</dbReference>
<name>A0A484FAX3_COLOR</name>
<dbReference type="PANTHER" id="PTHR23508:SF10">
    <property type="entry name" value="CARBOXYLIC ACID TRANSPORTER PROTEIN HOMOLOG"/>
    <property type="match status" value="1"/>
</dbReference>
<dbReference type="PROSITE" id="PS50850">
    <property type="entry name" value="MFS"/>
    <property type="match status" value="1"/>
</dbReference>